<protein>
    <submittedName>
        <fullName evidence="1">Uncharacterized protein</fullName>
    </submittedName>
</protein>
<organism evidence="1 2">
    <name type="scientific">Stylonychia lemnae</name>
    <name type="common">Ciliate</name>
    <dbReference type="NCBI Taxonomy" id="5949"/>
    <lineage>
        <taxon>Eukaryota</taxon>
        <taxon>Sar</taxon>
        <taxon>Alveolata</taxon>
        <taxon>Ciliophora</taxon>
        <taxon>Intramacronucleata</taxon>
        <taxon>Spirotrichea</taxon>
        <taxon>Stichotrichia</taxon>
        <taxon>Sporadotrichida</taxon>
        <taxon>Oxytrichidae</taxon>
        <taxon>Stylonychinae</taxon>
        <taxon>Stylonychia</taxon>
    </lineage>
</organism>
<dbReference type="AlphaFoldDB" id="A0A077ZYZ1"/>
<gene>
    <name evidence="1" type="primary">Contig12016.g12856</name>
    <name evidence="1" type="ORF">STYLEM_4122</name>
</gene>
<name>A0A077ZYZ1_STYLE</name>
<proteinExistence type="predicted"/>
<dbReference type="InParanoid" id="A0A077ZYZ1"/>
<sequence length="141" mass="16519">MIVEREQFFSENDLKSTNYFPSYIVVRRPLNAVSEEDGEWQGFIRDLKNTIRTTAVKSKADIIQNQNLKNQELDKVWDEKINILNKKHEESSKQIDGQVKGLDSKVDRLDNKVLKIQDDMEFIKNSLTKILQNSKQQTSKF</sequence>
<evidence type="ECO:0000313" key="2">
    <source>
        <dbReference type="Proteomes" id="UP000039865"/>
    </source>
</evidence>
<dbReference type="Proteomes" id="UP000039865">
    <property type="component" value="Unassembled WGS sequence"/>
</dbReference>
<evidence type="ECO:0000313" key="1">
    <source>
        <dbReference type="EMBL" id="CDW75135.1"/>
    </source>
</evidence>
<keyword evidence="2" id="KW-1185">Reference proteome</keyword>
<dbReference type="OrthoDB" id="6108356at2759"/>
<accession>A0A077ZYZ1</accession>
<dbReference type="EMBL" id="CCKQ01003994">
    <property type="protein sequence ID" value="CDW75135.1"/>
    <property type="molecule type" value="Genomic_DNA"/>
</dbReference>
<reference evidence="1 2" key="1">
    <citation type="submission" date="2014-06" db="EMBL/GenBank/DDBJ databases">
        <authorList>
            <person name="Swart Estienne"/>
        </authorList>
    </citation>
    <scope>NUCLEOTIDE SEQUENCE [LARGE SCALE GENOMIC DNA]</scope>
    <source>
        <strain evidence="1 2">130c</strain>
    </source>
</reference>